<evidence type="ECO:0000259" key="1">
    <source>
        <dbReference type="PROSITE" id="PS50076"/>
    </source>
</evidence>
<dbReference type="Pfam" id="PF00226">
    <property type="entry name" value="DnaJ"/>
    <property type="match status" value="1"/>
</dbReference>
<dbReference type="AlphaFoldDB" id="A0AAV7F0Q1"/>
<dbReference type="PRINTS" id="PR00625">
    <property type="entry name" value="JDOMAIN"/>
</dbReference>
<protein>
    <recommendedName>
        <fullName evidence="1">J domain-containing protein</fullName>
    </recommendedName>
</protein>
<evidence type="ECO:0000313" key="3">
    <source>
        <dbReference type="Proteomes" id="UP000825729"/>
    </source>
</evidence>
<dbReference type="EMBL" id="JAINDJ010000003">
    <property type="protein sequence ID" value="KAG9454484.1"/>
    <property type="molecule type" value="Genomic_DNA"/>
</dbReference>
<dbReference type="FunFam" id="1.10.287.110:FF:000052">
    <property type="entry name" value="Chaperone protein DNAj, putative"/>
    <property type="match status" value="1"/>
</dbReference>
<name>A0AAV7F0Q1_ARIFI</name>
<sequence length="462" mass="50325">MDGGGETKKDYYKVLEVDYDATEEAIKSSYRRLALKWHPDKHKGDSEVTAKFQEINEAYKVLSDPATRLDYDVLGNYEIDKYSLREYLSRFKGMILTCNGLGMNHSLCLKCVSVGQKGTNGCSAPNNYWKNGSITFYTWEQLANSGAKGLLLIIGRIAESIIRPLSPEPKTHKDELNLSQIALAELKSSFHRLLVVMTVFFFRKQRQKALFIKELNKQVPCFLYEHAIERQESSVSFSSHISNRKRDAWEDANGRSHDLGQYFLPNPCSQNSELSGEMQQLRTGEQGNLNESLGLELWVSKFLSAGVPAELQDFRPNRNDLLLRVGTEALLAVPLPELHGVAGVRVIGLGGQDSSVLGPDLEWEALVVAASGAFELVHPVERGGGDGVELAGDAVAGTGEVEEEGDAVGPADEGVAFDGAGDSEEDGVVGADHVLDEGVVGESALEGAVREDDGLVLAGGTH</sequence>
<dbReference type="InterPro" id="IPR036869">
    <property type="entry name" value="J_dom_sf"/>
</dbReference>
<evidence type="ECO:0000313" key="2">
    <source>
        <dbReference type="EMBL" id="KAG9454484.1"/>
    </source>
</evidence>
<feature type="domain" description="J" evidence="1">
    <location>
        <begin position="10"/>
        <end position="75"/>
    </location>
</feature>
<dbReference type="GO" id="GO:0005737">
    <property type="term" value="C:cytoplasm"/>
    <property type="evidence" value="ECO:0007669"/>
    <property type="project" value="TreeGrafter"/>
</dbReference>
<dbReference type="InterPro" id="IPR001623">
    <property type="entry name" value="DnaJ_domain"/>
</dbReference>
<reference evidence="2 3" key="1">
    <citation type="submission" date="2021-07" db="EMBL/GenBank/DDBJ databases">
        <title>The Aristolochia fimbriata genome: insights into angiosperm evolution, floral development and chemical biosynthesis.</title>
        <authorList>
            <person name="Jiao Y."/>
        </authorList>
    </citation>
    <scope>NUCLEOTIDE SEQUENCE [LARGE SCALE GENOMIC DNA]</scope>
    <source>
        <strain evidence="2">IBCAS-2021</strain>
        <tissue evidence="2">Leaf</tissue>
    </source>
</reference>
<proteinExistence type="predicted"/>
<dbReference type="SUPFAM" id="SSF46565">
    <property type="entry name" value="Chaperone J-domain"/>
    <property type="match status" value="1"/>
</dbReference>
<dbReference type="Proteomes" id="UP000825729">
    <property type="component" value="Unassembled WGS sequence"/>
</dbReference>
<dbReference type="PROSITE" id="PS50076">
    <property type="entry name" value="DNAJ_2"/>
    <property type="match status" value="1"/>
</dbReference>
<dbReference type="PANTHER" id="PTHR45504:SF2">
    <property type="entry name" value="OS02G0693200 PROTEIN"/>
    <property type="match status" value="1"/>
</dbReference>
<dbReference type="PANTHER" id="PTHR45504">
    <property type="entry name" value="CHAPERONE DNAJ-DOMAIN SUPERFAMILY PROTEIN"/>
    <property type="match status" value="1"/>
</dbReference>
<keyword evidence="3" id="KW-1185">Reference proteome</keyword>
<dbReference type="Gene3D" id="1.10.287.110">
    <property type="entry name" value="DnaJ domain"/>
    <property type="match status" value="1"/>
</dbReference>
<gene>
    <name evidence="2" type="ORF">H6P81_007388</name>
</gene>
<dbReference type="CDD" id="cd06257">
    <property type="entry name" value="DnaJ"/>
    <property type="match status" value="1"/>
</dbReference>
<dbReference type="GO" id="GO:0005634">
    <property type="term" value="C:nucleus"/>
    <property type="evidence" value="ECO:0007669"/>
    <property type="project" value="TreeGrafter"/>
</dbReference>
<accession>A0AAV7F0Q1</accession>
<comment type="caution">
    <text evidence="2">The sequence shown here is derived from an EMBL/GenBank/DDBJ whole genome shotgun (WGS) entry which is preliminary data.</text>
</comment>
<organism evidence="2 3">
    <name type="scientific">Aristolochia fimbriata</name>
    <name type="common">White veined hardy Dutchman's pipe vine</name>
    <dbReference type="NCBI Taxonomy" id="158543"/>
    <lineage>
        <taxon>Eukaryota</taxon>
        <taxon>Viridiplantae</taxon>
        <taxon>Streptophyta</taxon>
        <taxon>Embryophyta</taxon>
        <taxon>Tracheophyta</taxon>
        <taxon>Spermatophyta</taxon>
        <taxon>Magnoliopsida</taxon>
        <taxon>Magnoliidae</taxon>
        <taxon>Piperales</taxon>
        <taxon>Aristolochiaceae</taxon>
        <taxon>Aristolochia</taxon>
    </lineage>
</organism>
<dbReference type="SMART" id="SM00271">
    <property type="entry name" value="DnaJ"/>
    <property type="match status" value="1"/>
</dbReference>